<dbReference type="AlphaFoldDB" id="A8AA72"/>
<protein>
    <recommendedName>
        <fullName evidence="1">Putative zinc-ribbon domain-containing protein</fullName>
    </recommendedName>
</protein>
<dbReference type="InterPro" id="IPR059113">
    <property type="entry name" value="Znf_ribbon"/>
</dbReference>
<dbReference type="STRING" id="453591.Igni_0642"/>
<evidence type="ECO:0000313" key="3">
    <source>
        <dbReference type="Proteomes" id="UP000000262"/>
    </source>
</evidence>
<sequence length="187" mass="21370">MSNDRLKAFVEKVGSFKDVSYVAVSSEGLPYMIKGTERENAEYVAAVASSLYDRINELTMALNLGKEERSKIYYPEDYHMLLFKKDNFVVAIKYDFAIDKLIEALTNNLLKGIEVRCPYCKNDLSFDVVKCPKCGERLPFTEPKCWNCGADLTLKECPHCGNLIYYNGQKPSFIKLLIYKLKRIFGG</sequence>
<accession>A8AA72</accession>
<keyword evidence="3" id="KW-1185">Reference proteome</keyword>
<dbReference type="RefSeq" id="WP_011998676.1">
    <property type="nucleotide sequence ID" value="NC_009776.1"/>
</dbReference>
<reference evidence="2 3" key="1">
    <citation type="journal article" date="2008" name="Genome Biol.">
        <title>A genomic analysis of the archaeal system Ignicoccus hospitalis-Nanoarchaeum equitans.</title>
        <authorList>
            <person name="Podar M."/>
            <person name="Anderson I."/>
            <person name="Makarova K.S."/>
            <person name="Elkins J.G."/>
            <person name="Ivanova N."/>
            <person name="Wall M.A."/>
            <person name="Lykidis A."/>
            <person name="Mavromatis K."/>
            <person name="Sun H."/>
            <person name="Hudson M.E."/>
            <person name="Chen W."/>
            <person name="Deciu C."/>
            <person name="Hutchison D."/>
            <person name="Eads J.R."/>
            <person name="Anderson A."/>
            <person name="Fernandes F."/>
            <person name="Szeto E."/>
            <person name="Lapidus A."/>
            <person name="Kyrpides N.C."/>
            <person name="Saier M.H.Jr."/>
            <person name="Richardson P.M."/>
            <person name="Rachel R."/>
            <person name="Huber H."/>
            <person name="Eisen J.A."/>
            <person name="Koonin E.V."/>
            <person name="Keller M."/>
            <person name="Stetter K.O."/>
        </authorList>
    </citation>
    <scope>NUCLEOTIDE SEQUENCE [LARGE SCALE GENOMIC DNA]</scope>
    <source>
        <strain evidence="3">KIN4/I / DSM 18386 / JCM 14125</strain>
    </source>
</reference>
<gene>
    <name evidence="2" type="ordered locus">Igni_0642</name>
</gene>
<feature type="domain" description="Putative zinc-ribbon" evidence="1">
    <location>
        <begin position="114"/>
        <end position="138"/>
    </location>
</feature>
<name>A8AA72_IGNH4</name>
<dbReference type="EMBL" id="CP000816">
    <property type="protein sequence ID" value="ABU81824.1"/>
    <property type="molecule type" value="Genomic_DNA"/>
</dbReference>
<dbReference type="Proteomes" id="UP000000262">
    <property type="component" value="Chromosome"/>
</dbReference>
<dbReference type="eggNOG" id="arCOG01917">
    <property type="taxonomic scope" value="Archaea"/>
</dbReference>
<evidence type="ECO:0000313" key="2">
    <source>
        <dbReference type="EMBL" id="ABU81824.1"/>
    </source>
</evidence>
<proteinExistence type="predicted"/>
<dbReference type="KEGG" id="iho:Igni_0642"/>
<dbReference type="HOGENOM" id="CLU_1444655_0_0_2"/>
<dbReference type="Pfam" id="PF13248">
    <property type="entry name" value="Zn_ribbon_3"/>
    <property type="match status" value="1"/>
</dbReference>
<dbReference type="GeneID" id="5561965"/>
<organism evidence="2 3">
    <name type="scientific">Ignicoccus hospitalis (strain KIN4/I / DSM 18386 / JCM 14125)</name>
    <dbReference type="NCBI Taxonomy" id="453591"/>
    <lineage>
        <taxon>Archaea</taxon>
        <taxon>Thermoproteota</taxon>
        <taxon>Thermoprotei</taxon>
        <taxon>Desulfurococcales</taxon>
        <taxon>Desulfurococcaceae</taxon>
        <taxon>Ignicoccus</taxon>
    </lineage>
</organism>
<evidence type="ECO:0000259" key="1">
    <source>
        <dbReference type="Pfam" id="PF13248"/>
    </source>
</evidence>